<keyword evidence="6 10" id="KW-1133">Transmembrane helix</keyword>
<dbReference type="InterPro" id="IPR022790">
    <property type="entry name" value="GH26_dom"/>
</dbReference>
<dbReference type="Pfam" id="PF13641">
    <property type="entry name" value="Glyco_tranf_2_3"/>
    <property type="match status" value="1"/>
</dbReference>
<dbReference type="Gene3D" id="3.20.20.80">
    <property type="entry name" value="Glycosidases"/>
    <property type="match status" value="2"/>
</dbReference>
<evidence type="ECO:0000313" key="13">
    <source>
        <dbReference type="Proteomes" id="UP000294689"/>
    </source>
</evidence>
<dbReference type="PROSITE" id="PS51764">
    <property type="entry name" value="GH26"/>
    <property type="match status" value="1"/>
</dbReference>
<dbReference type="Pfam" id="PF02156">
    <property type="entry name" value="Glyco_hydro_26"/>
    <property type="match status" value="1"/>
</dbReference>
<dbReference type="GO" id="GO:0016757">
    <property type="term" value="F:glycosyltransferase activity"/>
    <property type="evidence" value="ECO:0007669"/>
    <property type="project" value="UniProtKB-KW"/>
</dbReference>
<evidence type="ECO:0000259" key="11">
    <source>
        <dbReference type="PROSITE" id="PS51764"/>
    </source>
</evidence>
<reference evidence="12 13" key="1">
    <citation type="submission" date="2019-03" db="EMBL/GenBank/DDBJ databases">
        <title>Genomic Encyclopedia of Archaeal and Bacterial Type Strains, Phase II (KMG-II): from individual species to whole genera.</title>
        <authorList>
            <person name="Goeker M."/>
        </authorList>
    </citation>
    <scope>NUCLEOTIDE SEQUENCE [LARGE SCALE GENOMIC DNA]</scope>
    <source>
        <strain evidence="12 13">DSM 28135</strain>
    </source>
</reference>
<evidence type="ECO:0000256" key="10">
    <source>
        <dbReference type="SAM" id="Phobius"/>
    </source>
</evidence>
<dbReference type="Proteomes" id="UP000294689">
    <property type="component" value="Unassembled WGS sequence"/>
</dbReference>
<dbReference type="InterPro" id="IPR017853">
    <property type="entry name" value="GH"/>
</dbReference>
<evidence type="ECO:0000256" key="1">
    <source>
        <dbReference type="ARBA" id="ARBA00004141"/>
    </source>
</evidence>
<dbReference type="AlphaFoldDB" id="A0A4V3F9B7"/>
<gene>
    <name evidence="12" type="ORF">BXY82_2638</name>
</gene>
<feature type="transmembrane region" description="Helical" evidence="10">
    <location>
        <begin position="434"/>
        <end position="455"/>
    </location>
</feature>
<feature type="transmembrane region" description="Helical" evidence="10">
    <location>
        <begin position="357"/>
        <end position="378"/>
    </location>
</feature>
<dbReference type="PANTHER" id="PTHR43867:SF2">
    <property type="entry name" value="CELLULOSE SYNTHASE CATALYTIC SUBUNIT A [UDP-FORMING]"/>
    <property type="match status" value="1"/>
</dbReference>
<protein>
    <submittedName>
        <fullName evidence="12">Cellulose synthase/poly-beta-1,6-N-acetylglucosamine synthase-like glycosyltransferase</fullName>
    </submittedName>
</protein>
<keyword evidence="5 9" id="KW-0378">Hydrolase</keyword>
<accession>A0A4V3F9B7</accession>
<evidence type="ECO:0000313" key="12">
    <source>
        <dbReference type="EMBL" id="TDU40586.1"/>
    </source>
</evidence>
<keyword evidence="13" id="KW-1185">Reference proteome</keyword>
<keyword evidence="7 10" id="KW-0472">Membrane</keyword>
<keyword evidence="2" id="KW-0328">Glycosyltransferase</keyword>
<dbReference type="InterPro" id="IPR029044">
    <property type="entry name" value="Nucleotide-diphossugar_trans"/>
</dbReference>
<dbReference type="SUPFAM" id="SSF53448">
    <property type="entry name" value="Nucleotide-diphospho-sugar transferases"/>
    <property type="match status" value="1"/>
</dbReference>
<evidence type="ECO:0000256" key="6">
    <source>
        <dbReference type="ARBA" id="ARBA00022989"/>
    </source>
</evidence>
<keyword evidence="4 10" id="KW-0812">Transmembrane</keyword>
<feature type="active site" description="Nucleophile" evidence="9">
    <location>
        <position position="778"/>
    </location>
</feature>
<organism evidence="12 13">
    <name type="scientific">Gelidibacter sediminis</name>
    <dbReference type="NCBI Taxonomy" id="1608710"/>
    <lineage>
        <taxon>Bacteria</taxon>
        <taxon>Pseudomonadati</taxon>
        <taxon>Bacteroidota</taxon>
        <taxon>Flavobacteriia</taxon>
        <taxon>Flavobacteriales</taxon>
        <taxon>Flavobacteriaceae</taxon>
        <taxon>Gelidibacter</taxon>
    </lineage>
</organism>
<feature type="transmembrane region" description="Helical" evidence="10">
    <location>
        <begin position="12"/>
        <end position="31"/>
    </location>
</feature>
<feature type="domain" description="GH26" evidence="11">
    <location>
        <begin position="539"/>
        <end position="843"/>
    </location>
</feature>
<comment type="similarity">
    <text evidence="9">Belongs to the glycosyl hydrolase 26 family.</text>
</comment>
<name>A0A4V3F9B7_9FLAO</name>
<keyword evidence="3 12" id="KW-0808">Transferase</keyword>
<feature type="transmembrane region" description="Helical" evidence="10">
    <location>
        <begin position="43"/>
        <end position="62"/>
    </location>
</feature>
<feature type="active site" description="Proton donor" evidence="9">
    <location>
        <position position="673"/>
    </location>
</feature>
<evidence type="ECO:0000256" key="9">
    <source>
        <dbReference type="PROSITE-ProRule" id="PRU01100"/>
    </source>
</evidence>
<dbReference type="SUPFAM" id="SSF51445">
    <property type="entry name" value="(Trans)glycosidases"/>
    <property type="match status" value="2"/>
</dbReference>
<comment type="caution">
    <text evidence="12">The sequence shown here is derived from an EMBL/GenBank/DDBJ whole genome shotgun (WGS) entry which is preliminary data.</text>
</comment>
<sequence>MLKAPTRLEKFKIRILIVFGLASLVNFFYWFFEFELIDNQVLYWMLMMLICFDTFRLIYIWYHYWNLSVPHKPTSHNHLTVDVFTTYFPGEPKHMLKDTLLAIQQMDYPHTTYLCDEANDIELIEFCRLHQIIHVTRDNRKDAKAGNINNALRQAKGEICLILDPDHIPHNNFLKEIIPYFNDPEIGFVQTVQSYYNLNESLVARAAAEQTFHFYGPVMMCMNSYGTVNAIGANCIFRRSALDSIGGHAAGLSEDMHTAMKLHAKGWKSIYVPKALSEGLAPATLTSYFKQQLKWSRGTLELLVSTFPKLINKLSWRQKLHYGILPLHYLTGFIFLFSILIPIIALFTSTTPWKGNVINYGLILLPVLVSILGIRFYVQKWVINKGERGMHLLGGLLMQITWSIYLMGMFYTIIRKKVPYLPTVKEDDQKTDVLIVLPNIIVGLISILAIIYGLYRDLTPFSIFMSGFALWNAMIMFYTLHFAYQFNRTSIPDRKKLDANFNNESKFEKIIFNIWQKSALVITGFILISAGYFNYKQEQTKLEGMAYEPELDQTTTYVGVFAPKIDNGLSDFSLVSEFSQSIGQEVSIISFYLAWDKSLANTFPEQELLQVYEEKAFPMITWEPWINSFTSGKSLQGHVVDSIYSGYFDEFIADFAVRLKNLQKPVFLRFAHEFDNPFYPWYDHRDDAADKFKKSWIHIWNIFEEQGADNVVWIYNPWKPENVMHYFPGHRYVDWLSVNLLNYATYDQPDLYNSFESLYEPYHNEFEKLGTYPIMLSEFGTYFDPDFQKQWLENAMLQIDTNYNEIRAIVYFNSNVDNNMPDGTEGDSYLNWTIADINNIDLSFKSENIPPYLFKNTPKIDTAPLRLTNQFKKLENTRGVNLKNSQGWNRDYHVLTRKNLESHFRMIKDLGLNTINYTSNDTYDYNVVNITKEFGLNLSFGFWIPDHINFYEDLSASILYKDKIVHLVEKHKSEEHIKAWRLQNNLMTKYNSSFDEPVRSYHRRAYVLWLQQLTSEIKKIDPSRPIIIDYKLNNLESSEANDFLRALVNVDGLGIIVNEGLNTDIILKAVQSLEGPHIFTDISVEMLGELEKASLSKGFFVKNWQDQHQIDKLSFDGLIDRKGRLKPDYQNLKTILDSKEDYNMTNGVGILKTIDLLKPGQQAYFYAMLYDPLKGWERVESEDYYEIEWALVKCDLYGNYQTIKDVGDKGTLLLTIPENYEDYRIQLSIIKDKKVMSKITTLNTPYIP</sequence>
<dbReference type="Gene3D" id="3.90.550.10">
    <property type="entry name" value="Spore Coat Polysaccharide Biosynthesis Protein SpsA, Chain A"/>
    <property type="match status" value="1"/>
</dbReference>
<dbReference type="PANTHER" id="PTHR43867">
    <property type="entry name" value="CELLULOSE SYNTHASE CATALYTIC SUBUNIT A [UDP-FORMING]"/>
    <property type="match status" value="1"/>
</dbReference>
<comment type="subcellular location">
    <subcellularLocation>
        <location evidence="1">Membrane</location>
        <topology evidence="1">Multi-pass membrane protein</topology>
    </subcellularLocation>
</comment>
<feature type="transmembrane region" description="Helical" evidence="10">
    <location>
        <begin position="322"/>
        <end position="345"/>
    </location>
</feature>
<dbReference type="GO" id="GO:0004553">
    <property type="term" value="F:hydrolase activity, hydrolyzing O-glycosyl compounds"/>
    <property type="evidence" value="ECO:0007669"/>
    <property type="project" value="InterPro"/>
</dbReference>
<evidence type="ECO:0000256" key="2">
    <source>
        <dbReference type="ARBA" id="ARBA00022676"/>
    </source>
</evidence>
<evidence type="ECO:0000256" key="3">
    <source>
        <dbReference type="ARBA" id="ARBA00022679"/>
    </source>
</evidence>
<keyword evidence="8 9" id="KW-0326">Glycosidase</keyword>
<dbReference type="CDD" id="cd06421">
    <property type="entry name" value="CESA_CelA_like"/>
    <property type="match status" value="1"/>
</dbReference>
<evidence type="ECO:0000256" key="7">
    <source>
        <dbReference type="ARBA" id="ARBA00023136"/>
    </source>
</evidence>
<evidence type="ECO:0000256" key="8">
    <source>
        <dbReference type="ARBA" id="ARBA00023295"/>
    </source>
</evidence>
<evidence type="ECO:0000256" key="4">
    <source>
        <dbReference type="ARBA" id="ARBA00022692"/>
    </source>
</evidence>
<feature type="transmembrane region" description="Helical" evidence="10">
    <location>
        <begin position="390"/>
        <end position="414"/>
    </location>
</feature>
<dbReference type="GO" id="GO:0016020">
    <property type="term" value="C:membrane"/>
    <property type="evidence" value="ECO:0007669"/>
    <property type="project" value="UniProtKB-SubCell"/>
</dbReference>
<dbReference type="InterPro" id="IPR050321">
    <property type="entry name" value="Glycosyltr_2/OpgH_subfam"/>
</dbReference>
<dbReference type="EMBL" id="SOBW01000008">
    <property type="protein sequence ID" value="TDU40586.1"/>
    <property type="molecule type" value="Genomic_DNA"/>
</dbReference>
<evidence type="ECO:0000256" key="5">
    <source>
        <dbReference type="ARBA" id="ARBA00022801"/>
    </source>
</evidence>
<feature type="transmembrane region" description="Helical" evidence="10">
    <location>
        <begin position="462"/>
        <end position="484"/>
    </location>
</feature>
<proteinExistence type="inferred from homology"/>